<name>A0A0H2RJA9_9AGAM</name>
<dbReference type="Gene3D" id="3.80.10.10">
    <property type="entry name" value="Ribonuclease Inhibitor"/>
    <property type="match status" value="1"/>
</dbReference>
<evidence type="ECO:0008006" key="3">
    <source>
        <dbReference type="Google" id="ProtNLM"/>
    </source>
</evidence>
<reference evidence="1 2" key="1">
    <citation type="submission" date="2015-04" db="EMBL/GenBank/DDBJ databases">
        <title>Complete genome sequence of Schizopora paradoxa KUC8140, a cosmopolitan wood degrader in East Asia.</title>
        <authorList>
            <consortium name="DOE Joint Genome Institute"/>
            <person name="Min B."/>
            <person name="Park H."/>
            <person name="Jang Y."/>
            <person name="Kim J.-J."/>
            <person name="Kim K.H."/>
            <person name="Pangilinan J."/>
            <person name="Lipzen A."/>
            <person name="Riley R."/>
            <person name="Grigoriev I.V."/>
            <person name="Spatafora J.W."/>
            <person name="Choi I.-G."/>
        </authorList>
    </citation>
    <scope>NUCLEOTIDE SEQUENCE [LARGE SCALE GENOMIC DNA]</scope>
    <source>
        <strain evidence="1 2">KUC8140</strain>
    </source>
</reference>
<dbReference type="SUPFAM" id="SSF52047">
    <property type="entry name" value="RNI-like"/>
    <property type="match status" value="1"/>
</dbReference>
<accession>A0A0H2RJA9</accession>
<sequence>MNTLRASSTTLRSLNIEFQPCNWASLSDVKFTELRSLQLTLSNPRRPSDCRHANLAEANILLSSTIPIPRFLKSMQHLTNLVLSLHHPSSEITRMAKAYFPALVALDIYTDPNAYSPALNLFIANHPGLRRLHLTSVLSFISQPFQTQHFPELRALKFMVEEANYANGNGLFPFFAPPDLGSAETIRARRPRIEHLSIYNLRNIQPISKYTHPYVNQLRRLDLQILDSGQISQEDLITTLGPFTALVEISVILDGIHERPGFGRRAIEKSIKELQNYLTSLKNCVPLRAIHLYNPSSQPLSSSDLQNLQPVPPALQYVSWGNRFGTTIFRVIHDSASQSAHVEVCEIPPPPREMVYDWTSENTFRHVLNL</sequence>
<dbReference type="InParanoid" id="A0A0H2RJA9"/>
<proteinExistence type="predicted"/>
<dbReference type="InterPro" id="IPR032675">
    <property type="entry name" value="LRR_dom_sf"/>
</dbReference>
<dbReference type="EMBL" id="KQ086053">
    <property type="protein sequence ID" value="KLO09523.1"/>
    <property type="molecule type" value="Genomic_DNA"/>
</dbReference>
<dbReference type="OrthoDB" id="2927828at2759"/>
<evidence type="ECO:0000313" key="1">
    <source>
        <dbReference type="EMBL" id="KLO09523.1"/>
    </source>
</evidence>
<organism evidence="1 2">
    <name type="scientific">Schizopora paradoxa</name>
    <dbReference type="NCBI Taxonomy" id="27342"/>
    <lineage>
        <taxon>Eukaryota</taxon>
        <taxon>Fungi</taxon>
        <taxon>Dikarya</taxon>
        <taxon>Basidiomycota</taxon>
        <taxon>Agaricomycotina</taxon>
        <taxon>Agaricomycetes</taxon>
        <taxon>Hymenochaetales</taxon>
        <taxon>Schizoporaceae</taxon>
        <taxon>Schizopora</taxon>
    </lineage>
</organism>
<dbReference type="AlphaFoldDB" id="A0A0H2RJA9"/>
<protein>
    <recommendedName>
        <fullName evidence="3">F-box domain-containing protein</fullName>
    </recommendedName>
</protein>
<dbReference type="Proteomes" id="UP000053477">
    <property type="component" value="Unassembled WGS sequence"/>
</dbReference>
<gene>
    <name evidence="1" type="ORF">SCHPADRAFT_561987</name>
</gene>
<keyword evidence="2" id="KW-1185">Reference proteome</keyword>
<evidence type="ECO:0000313" key="2">
    <source>
        <dbReference type="Proteomes" id="UP000053477"/>
    </source>
</evidence>